<reference evidence="4" key="1">
    <citation type="submission" date="2022-06" db="EMBL/GenBank/DDBJ databases">
        <title>Ornithinimicrobium HY1793.</title>
        <authorList>
            <person name="Huang Y."/>
        </authorList>
    </citation>
    <scope>NUCLEOTIDE SEQUENCE</scope>
    <source>
        <strain evidence="4">HY1793</strain>
    </source>
</reference>
<evidence type="ECO:0000313" key="5">
    <source>
        <dbReference type="Proteomes" id="UP001056455"/>
    </source>
</evidence>
<keyword evidence="5" id="KW-1185">Reference proteome</keyword>
<dbReference type="Gene3D" id="1.20.1260.10">
    <property type="match status" value="1"/>
</dbReference>
<dbReference type="InterPro" id="IPR012347">
    <property type="entry name" value="Ferritin-like"/>
</dbReference>
<keyword evidence="2" id="KW-0472">Membrane</keyword>
<dbReference type="RefSeq" id="WP_252592636.1">
    <property type="nucleotide sequence ID" value="NZ_CP099489.1"/>
</dbReference>
<feature type="region of interest" description="Disordered" evidence="1">
    <location>
        <begin position="218"/>
        <end position="260"/>
    </location>
</feature>
<evidence type="ECO:0000256" key="2">
    <source>
        <dbReference type="SAM" id="Phobius"/>
    </source>
</evidence>
<dbReference type="Pfam" id="PF03713">
    <property type="entry name" value="DUF305"/>
    <property type="match status" value="1"/>
</dbReference>
<sequence length="260" mass="27471">MGAAADDETSEPSARQSSRFGGVGIGLITGVAVIGLILGTQLGWLVFGNSTPGDESVAAGFARDMGEHHAQAVEMSLEVLQTTEDEGVRALATDIASTQGNQQGQMEGWIRTWGLPMARPGDRMDWMDPVDHSMHMVEGAPMAGMANPEQMESLRAADGEAADVLYLQLMTTHHIAGVEMAEAAVDLGVDGEVKRLAAAMVNGQESEIDLMLGMLEERGEQSQEQSGMTVGVAEQGEPMDHDDMGHGEDDSADDTGGHNH</sequence>
<name>A0ABY4YS39_9MICO</name>
<proteinExistence type="predicted"/>
<dbReference type="PANTHER" id="PTHR36933">
    <property type="entry name" value="SLL0788 PROTEIN"/>
    <property type="match status" value="1"/>
</dbReference>
<dbReference type="PANTHER" id="PTHR36933:SF1">
    <property type="entry name" value="SLL0788 PROTEIN"/>
    <property type="match status" value="1"/>
</dbReference>
<dbReference type="Proteomes" id="UP001056455">
    <property type="component" value="Chromosome"/>
</dbReference>
<gene>
    <name evidence="4" type="ORF">NF556_18335</name>
</gene>
<dbReference type="EMBL" id="CP099489">
    <property type="protein sequence ID" value="USQ79529.1"/>
    <property type="molecule type" value="Genomic_DNA"/>
</dbReference>
<feature type="transmembrane region" description="Helical" evidence="2">
    <location>
        <begin position="20"/>
        <end position="47"/>
    </location>
</feature>
<evidence type="ECO:0000259" key="3">
    <source>
        <dbReference type="Pfam" id="PF03713"/>
    </source>
</evidence>
<evidence type="ECO:0000313" key="4">
    <source>
        <dbReference type="EMBL" id="USQ79529.1"/>
    </source>
</evidence>
<feature type="domain" description="DUF305" evidence="3">
    <location>
        <begin position="59"/>
        <end position="215"/>
    </location>
</feature>
<feature type="compositionally biased region" description="Basic and acidic residues" evidence="1">
    <location>
        <begin position="238"/>
        <end position="260"/>
    </location>
</feature>
<dbReference type="InterPro" id="IPR005183">
    <property type="entry name" value="DUF305_CopM-like"/>
</dbReference>
<organism evidence="4 5">
    <name type="scientific">Ornithinimicrobium faecis</name>
    <dbReference type="NCBI Taxonomy" id="2934158"/>
    <lineage>
        <taxon>Bacteria</taxon>
        <taxon>Bacillati</taxon>
        <taxon>Actinomycetota</taxon>
        <taxon>Actinomycetes</taxon>
        <taxon>Micrococcales</taxon>
        <taxon>Ornithinimicrobiaceae</taxon>
        <taxon>Ornithinimicrobium</taxon>
    </lineage>
</organism>
<protein>
    <submittedName>
        <fullName evidence="4">DUF305 domain-containing protein</fullName>
    </submittedName>
</protein>
<keyword evidence="2" id="KW-1133">Transmembrane helix</keyword>
<keyword evidence="2" id="KW-0812">Transmembrane</keyword>
<evidence type="ECO:0000256" key="1">
    <source>
        <dbReference type="SAM" id="MobiDB-lite"/>
    </source>
</evidence>
<accession>A0ABY4YS39</accession>